<dbReference type="GeneID" id="72008599"/>
<gene>
    <name evidence="3" type="ORF">C8Q71DRAFT_861159</name>
</gene>
<dbReference type="CDD" id="cd17039">
    <property type="entry name" value="Ubl_ubiquitin_like"/>
    <property type="match status" value="1"/>
</dbReference>
<proteinExistence type="predicted"/>
<accession>A0ABQ8K5J9</accession>
<evidence type="ECO:0000259" key="2">
    <source>
        <dbReference type="PROSITE" id="PS50053"/>
    </source>
</evidence>
<protein>
    <recommendedName>
        <fullName evidence="2">Ubiquitin-like domain-containing protein</fullName>
    </recommendedName>
</protein>
<reference evidence="3 4" key="1">
    <citation type="journal article" date="2021" name="Environ. Microbiol.">
        <title>Gene family expansions and transcriptome signatures uncover fungal adaptations to wood decay.</title>
        <authorList>
            <person name="Hage H."/>
            <person name="Miyauchi S."/>
            <person name="Viragh M."/>
            <person name="Drula E."/>
            <person name="Min B."/>
            <person name="Chaduli D."/>
            <person name="Navarro D."/>
            <person name="Favel A."/>
            <person name="Norest M."/>
            <person name="Lesage-Meessen L."/>
            <person name="Balint B."/>
            <person name="Merenyi Z."/>
            <person name="de Eugenio L."/>
            <person name="Morin E."/>
            <person name="Martinez A.T."/>
            <person name="Baldrian P."/>
            <person name="Stursova M."/>
            <person name="Martinez M.J."/>
            <person name="Novotny C."/>
            <person name="Magnuson J.K."/>
            <person name="Spatafora J.W."/>
            <person name="Maurice S."/>
            <person name="Pangilinan J."/>
            <person name="Andreopoulos W."/>
            <person name="LaButti K."/>
            <person name="Hundley H."/>
            <person name="Na H."/>
            <person name="Kuo A."/>
            <person name="Barry K."/>
            <person name="Lipzen A."/>
            <person name="Henrissat B."/>
            <person name="Riley R."/>
            <person name="Ahrendt S."/>
            <person name="Nagy L.G."/>
            <person name="Grigoriev I.V."/>
            <person name="Martin F."/>
            <person name="Rosso M.N."/>
        </authorList>
    </citation>
    <scope>NUCLEOTIDE SEQUENCE [LARGE SCALE GENOMIC DNA]</scope>
    <source>
        <strain evidence="3 4">CIRM-BRFM 1785</strain>
    </source>
</reference>
<feature type="domain" description="Ubiquitin-like" evidence="2">
    <location>
        <begin position="39"/>
        <end position="118"/>
    </location>
</feature>
<feature type="compositionally biased region" description="Acidic residues" evidence="1">
    <location>
        <begin position="279"/>
        <end position="290"/>
    </location>
</feature>
<feature type="compositionally biased region" description="Low complexity" evidence="1">
    <location>
        <begin position="235"/>
        <end position="244"/>
    </location>
</feature>
<feature type="compositionally biased region" description="Basic and acidic residues" evidence="1">
    <location>
        <begin position="181"/>
        <end position="190"/>
    </location>
</feature>
<dbReference type="Proteomes" id="UP000814176">
    <property type="component" value="Unassembled WGS sequence"/>
</dbReference>
<evidence type="ECO:0000313" key="4">
    <source>
        <dbReference type="Proteomes" id="UP000814176"/>
    </source>
</evidence>
<feature type="region of interest" description="Disordered" evidence="1">
    <location>
        <begin position="175"/>
        <end position="295"/>
    </location>
</feature>
<dbReference type="RefSeq" id="XP_047775279.1">
    <property type="nucleotide sequence ID" value="XM_047927867.1"/>
</dbReference>
<keyword evidence="4" id="KW-1185">Reference proteome</keyword>
<dbReference type="EMBL" id="JADCUA010000022">
    <property type="protein sequence ID" value="KAH9832260.1"/>
    <property type="molecule type" value="Genomic_DNA"/>
</dbReference>
<dbReference type="InterPro" id="IPR049233">
    <property type="entry name" value="DUF6830"/>
</dbReference>
<evidence type="ECO:0000313" key="3">
    <source>
        <dbReference type="EMBL" id="KAH9832260.1"/>
    </source>
</evidence>
<dbReference type="PROSITE" id="PS50053">
    <property type="entry name" value="UBIQUITIN_2"/>
    <property type="match status" value="1"/>
</dbReference>
<feature type="compositionally biased region" description="Acidic residues" evidence="1">
    <location>
        <begin position="209"/>
        <end position="219"/>
    </location>
</feature>
<comment type="caution">
    <text evidence="3">The sequence shown here is derived from an EMBL/GenBank/DDBJ whole genome shotgun (WGS) entry which is preliminary data.</text>
</comment>
<sequence>MKRIVKALFTARRYSRHHFSNIRLDRRRRLLAGDSESVYTIFVQPLSGRSIPIVVSARTTIADVRRLLVTKGVQSSLASSVCICGMKTRKVLSDDQSMRDLGAGPLSHFLMIGSLRGGTPFGNRAFTCMGCGTSGFENATSLSRHVARSADPRCAAGIASAADLAREEVLARLSQQQANVRHADHGEGSSHHNSLNTGADNLDAVPAEDLNDGEMEPDDDLAHGANLGVRSPCPSSRSSSSSSSSEEERDYDVPPSSPLLIPSGRHSRSISPVAHPEAGGDDDMLVDQEELPGLRGPDEDFLFQEPHVVRFGGQAGAIAHQPAGVDRPNEGPFALYEAGLANTISEENVFAPFASEREWRIAQWAKKRGPSASSFNEFLAIGGVLDALQLTFKNTKELNKVVDKSLPTRPMFARRVLEVDGETYDLWLRDIMQCIEVLFGSPDWAADILVAPERHYTDETEATRIYGDMNTGEWWWRLQHKIEDKERGGTIVPLIISSDKTQLTLFRNRSCYPLYLTIGNIPKAIRRKSSRQAQLLIGYLPVTRLSHIKNEETRRRAISNLFHACLKQALAPTRKPARRGVKMSSGDGSTRRCHPVFAAYIGDYPEIVCVAGVKNGQCPAGEVDSNSMGEAVPCTQRDLNAILRALSIKPITDPFWKDLPYVNIYASFPPDILHQLYQGMVKHIIEWIKSAYGARVIDARFQCLPPNHNLRHFSKGISHLSRVSGTEHQDICRVLLGTIVDLRLPGGQNPVRLVRAVRALLDFVYLAQLPAHTSTTLSQLDDSLARFHANKGVFVELGIREHFNFPKLHSLRHYVSGIKMFGTADGTNTAQSEHLHISLAKDPWRKSNRKDEYPQMTTSVVRLEQIHAHALYVDWRLAGRPDLPTTPAAIPHKLHQHVARYPTHKSLSFAAVESRYGADNFPSVLKEFIAHFKHPHLSGRELANFVSVYDLPFRSVSVWHKVKFWNQDPFKRRDAPETLDVIHARPAYRDTQGRVVAGRFDTALVNEKGEGGFAGVSGYRVGQVRVIFSLSKKARAIVFKNDPDAPSHFVYLEWFSRFKPRPEANHLFYTVKRSLDVDLQRIAAIVPLKSLHRSAYLIPKFGPAKPPEWTSTNVLELCNTFFVNSFTDRHSYITVV</sequence>
<name>A0ABQ8K5J9_9APHY</name>
<evidence type="ECO:0000256" key="1">
    <source>
        <dbReference type="SAM" id="MobiDB-lite"/>
    </source>
</evidence>
<organism evidence="3 4">
    <name type="scientific">Rhodofomes roseus</name>
    <dbReference type="NCBI Taxonomy" id="34475"/>
    <lineage>
        <taxon>Eukaryota</taxon>
        <taxon>Fungi</taxon>
        <taxon>Dikarya</taxon>
        <taxon>Basidiomycota</taxon>
        <taxon>Agaricomycotina</taxon>
        <taxon>Agaricomycetes</taxon>
        <taxon>Polyporales</taxon>
        <taxon>Rhodofomes</taxon>
    </lineage>
</organism>
<dbReference type="InterPro" id="IPR041078">
    <property type="entry name" value="Plavaka"/>
</dbReference>
<dbReference type="Pfam" id="PF18759">
    <property type="entry name" value="Plavaka"/>
    <property type="match status" value="1"/>
</dbReference>
<dbReference type="Pfam" id="PF20722">
    <property type="entry name" value="DUF6830"/>
    <property type="match status" value="1"/>
</dbReference>
<dbReference type="InterPro" id="IPR000626">
    <property type="entry name" value="Ubiquitin-like_dom"/>
</dbReference>